<evidence type="ECO:0000256" key="7">
    <source>
        <dbReference type="ARBA" id="ARBA00023170"/>
    </source>
</evidence>
<dbReference type="GO" id="GO:0005886">
    <property type="term" value="C:plasma membrane"/>
    <property type="evidence" value="ECO:0007669"/>
    <property type="project" value="UniProtKB-SubCell"/>
</dbReference>
<proteinExistence type="predicted"/>
<dbReference type="AlphaFoldDB" id="A0A914ALE8"/>
<dbReference type="GO" id="GO:0004930">
    <property type="term" value="F:G protein-coupled receptor activity"/>
    <property type="evidence" value="ECO:0007669"/>
    <property type="project" value="UniProtKB-KW"/>
</dbReference>
<feature type="transmembrane region" description="Helical" evidence="9">
    <location>
        <begin position="24"/>
        <end position="53"/>
    </location>
</feature>
<evidence type="ECO:0000256" key="3">
    <source>
        <dbReference type="ARBA" id="ARBA00022692"/>
    </source>
</evidence>
<feature type="transmembrane region" description="Helical" evidence="9">
    <location>
        <begin position="279"/>
        <end position="302"/>
    </location>
</feature>
<evidence type="ECO:0000256" key="6">
    <source>
        <dbReference type="ARBA" id="ARBA00023136"/>
    </source>
</evidence>
<dbReference type="Proteomes" id="UP000887568">
    <property type="component" value="Unplaced"/>
</dbReference>
<dbReference type="InterPro" id="IPR017452">
    <property type="entry name" value="GPCR_Rhodpsn_7TM"/>
</dbReference>
<dbReference type="EnsemblMetazoa" id="XM_038208331.1">
    <property type="protein sequence ID" value="XP_038064259.1"/>
    <property type="gene ID" value="LOC119734780"/>
</dbReference>
<evidence type="ECO:0000256" key="9">
    <source>
        <dbReference type="SAM" id="Phobius"/>
    </source>
</evidence>
<feature type="transmembrane region" description="Helical" evidence="9">
    <location>
        <begin position="243"/>
        <end position="267"/>
    </location>
</feature>
<dbReference type="OrthoDB" id="6159456at2759"/>
<dbReference type="RefSeq" id="XP_038064259.1">
    <property type="nucleotide sequence ID" value="XM_038208331.1"/>
</dbReference>
<sequence>MDSAGMSTESGTNASDSTKELRSIAGIVVPALLLVLILLLSLFGNVAVIFAILKTPSLREKTCNIFLINLSLTDLMNATLVMFSALVSLIADRWPFGMYWCYAQCAFNYWFIIVSMLTLAMISIDGYFAVVHPLRYINIITPKVTKIGICYAWCQGCVFALIPAIYGWVVYDYWEVVCAIDWDSYSQDGALTYVIVAFVACFLAPTCVVVFCYLRIWRAVRRSAASVPEVCRSADRKKQDARVIYSLAVVIVVYFICMGPFCITKVWKICLGTSSLPDYLNLSASWFAYVGNATNPFIYGIFRSDFRRAFVNLICRKERIHPSPTRSMAHQGACLSQLSVGGVRLTPV</sequence>
<reference evidence="11" key="1">
    <citation type="submission" date="2022-11" db="UniProtKB">
        <authorList>
            <consortium name="EnsemblMetazoa"/>
        </authorList>
    </citation>
    <scope>IDENTIFICATION</scope>
</reference>
<name>A0A914ALE8_PATMI</name>
<keyword evidence="4 9" id="KW-1133">Transmembrane helix</keyword>
<dbReference type="SMART" id="SM01381">
    <property type="entry name" value="7TM_GPCR_Srsx"/>
    <property type="match status" value="1"/>
</dbReference>
<evidence type="ECO:0000256" key="4">
    <source>
        <dbReference type="ARBA" id="ARBA00022989"/>
    </source>
</evidence>
<evidence type="ECO:0000313" key="12">
    <source>
        <dbReference type="Proteomes" id="UP000887568"/>
    </source>
</evidence>
<keyword evidence="2" id="KW-1003">Cell membrane</keyword>
<dbReference type="Pfam" id="PF00001">
    <property type="entry name" value="7tm_1"/>
    <property type="match status" value="1"/>
</dbReference>
<keyword evidence="7" id="KW-0675">Receptor</keyword>
<evidence type="ECO:0000259" key="10">
    <source>
        <dbReference type="PROSITE" id="PS50262"/>
    </source>
</evidence>
<comment type="subcellular location">
    <subcellularLocation>
        <location evidence="1">Cell membrane</location>
        <topology evidence="1">Multi-pass membrane protein</topology>
    </subcellularLocation>
</comment>
<feature type="transmembrane region" description="Helical" evidence="9">
    <location>
        <begin position="65"/>
        <end position="89"/>
    </location>
</feature>
<feature type="transmembrane region" description="Helical" evidence="9">
    <location>
        <begin position="191"/>
        <end position="214"/>
    </location>
</feature>
<keyword evidence="3 9" id="KW-0812">Transmembrane</keyword>
<dbReference type="GeneID" id="119734780"/>
<dbReference type="Gene3D" id="1.20.1070.10">
    <property type="entry name" value="Rhodopsin 7-helix transmembrane proteins"/>
    <property type="match status" value="1"/>
</dbReference>
<protein>
    <recommendedName>
        <fullName evidence="10">G-protein coupled receptors family 1 profile domain-containing protein</fullName>
    </recommendedName>
</protein>
<feature type="domain" description="G-protein coupled receptors family 1 profile" evidence="10">
    <location>
        <begin position="44"/>
        <end position="299"/>
    </location>
</feature>
<evidence type="ECO:0000256" key="5">
    <source>
        <dbReference type="ARBA" id="ARBA00023040"/>
    </source>
</evidence>
<dbReference type="PANTHER" id="PTHR22752">
    <property type="entry name" value="G PROTEIN-COUPLED RECEPTOR"/>
    <property type="match status" value="1"/>
</dbReference>
<dbReference type="CDD" id="cd00637">
    <property type="entry name" value="7tm_classA_rhodopsin-like"/>
    <property type="match status" value="1"/>
</dbReference>
<keyword evidence="5" id="KW-0297">G-protein coupled receptor</keyword>
<keyword evidence="6 9" id="KW-0472">Membrane</keyword>
<dbReference type="PROSITE" id="PS50262">
    <property type="entry name" value="G_PROTEIN_RECEP_F1_2"/>
    <property type="match status" value="1"/>
</dbReference>
<keyword evidence="12" id="KW-1185">Reference proteome</keyword>
<dbReference type="PRINTS" id="PR00237">
    <property type="entry name" value="GPCRRHODOPSN"/>
</dbReference>
<evidence type="ECO:0000256" key="8">
    <source>
        <dbReference type="ARBA" id="ARBA00023224"/>
    </source>
</evidence>
<organism evidence="11 12">
    <name type="scientific">Patiria miniata</name>
    <name type="common">Bat star</name>
    <name type="synonym">Asterina miniata</name>
    <dbReference type="NCBI Taxonomy" id="46514"/>
    <lineage>
        <taxon>Eukaryota</taxon>
        <taxon>Metazoa</taxon>
        <taxon>Echinodermata</taxon>
        <taxon>Eleutherozoa</taxon>
        <taxon>Asterozoa</taxon>
        <taxon>Asteroidea</taxon>
        <taxon>Valvatacea</taxon>
        <taxon>Valvatida</taxon>
        <taxon>Asterinidae</taxon>
        <taxon>Patiria</taxon>
    </lineage>
</organism>
<keyword evidence="8" id="KW-0807">Transducer</keyword>
<evidence type="ECO:0000256" key="2">
    <source>
        <dbReference type="ARBA" id="ARBA00022475"/>
    </source>
</evidence>
<accession>A0A914ALE8</accession>
<dbReference type="SUPFAM" id="SSF81321">
    <property type="entry name" value="Family A G protein-coupled receptor-like"/>
    <property type="match status" value="1"/>
</dbReference>
<evidence type="ECO:0000313" key="11">
    <source>
        <dbReference type="EnsemblMetazoa" id="XP_038064259.1"/>
    </source>
</evidence>
<feature type="transmembrane region" description="Helical" evidence="9">
    <location>
        <begin position="150"/>
        <end position="171"/>
    </location>
</feature>
<evidence type="ECO:0000256" key="1">
    <source>
        <dbReference type="ARBA" id="ARBA00004651"/>
    </source>
</evidence>
<dbReference type="OMA" id="WHPRREH"/>
<dbReference type="InterPro" id="IPR000276">
    <property type="entry name" value="GPCR_Rhodpsn"/>
</dbReference>
<feature type="transmembrane region" description="Helical" evidence="9">
    <location>
        <begin position="109"/>
        <end position="130"/>
    </location>
</feature>